<dbReference type="RefSeq" id="WP_181579166.1">
    <property type="nucleotide sequence ID" value="NZ_CP059399.1"/>
</dbReference>
<dbReference type="AlphaFoldDB" id="A0A7D6Z8Z0"/>
<name>A0A7D6Z8Z0_9NOCA</name>
<feature type="domain" description="Luciferase-like" evidence="2">
    <location>
        <begin position="1"/>
        <end position="263"/>
    </location>
</feature>
<dbReference type="InterPro" id="IPR011251">
    <property type="entry name" value="Luciferase-like_dom"/>
</dbReference>
<accession>A0A7D6Z8Z0</accession>
<gene>
    <name evidence="3" type="ORF">H0264_21305</name>
</gene>
<dbReference type="NCBIfam" id="TIGR03619">
    <property type="entry name" value="F420_Rv2161c"/>
    <property type="match status" value="1"/>
</dbReference>
<dbReference type="PANTHER" id="PTHR43244">
    <property type="match status" value="1"/>
</dbReference>
<keyword evidence="1 3" id="KW-0560">Oxidoreductase</keyword>
<evidence type="ECO:0000313" key="3">
    <source>
        <dbReference type="EMBL" id="QLY27958.1"/>
    </source>
</evidence>
<dbReference type="SUPFAM" id="SSF51679">
    <property type="entry name" value="Bacterial luciferase-like"/>
    <property type="match status" value="1"/>
</dbReference>
<organism evidence="3 4">
    <name type="scientific">Nocardia huaxiensis</name>
    <dbReference type="NCBI Taxonomy" id="2755382"/>
    <lineage>
        <taxon>Bacteria</taxon>
        <taxon>Bacillati</taxon>
        <taxon>Actinomycetota</taxon>
        <taxon>Actinomycetes</taxon>
        <taxon>Mycobacteriales</taxon>
        <taxon>Nocardiaceae</taxon>
        <taxon>Nocardia</taxon>
    </lineage>
</organism>
<evidence type="ECO:0000313" key="4">
    <source>
        <dbReference type="Proteomes" id="UP000515512"/>
    </source>
</evidence>
<dbReference type="InterPro" id="IPR050564">
    <property type="entry name" value="F420-G6PD/mer"/>
</dbReference>
<reference evidence="3 4" key="1">
    <citation type="submission" date="2020-07" db="EMBL/GenBank/DDBJ databases">
        <authorList>
            <person name="Zhuang K."/>
            <person name="Ran Y."/>
        </authorList>
    </citation>
    <scope>NUCLEOTIDE SEQUENCE [LARGE SCALE GENOMIC DNA]</scope>
    <source>
        <strain evidence="3 4">WCH-YHL-001</strain>
    </source>
</reference>
<dbReference type="KEGG" id="nhu:H0264_21305"/>
<dbReference type="InterPro" id="IPR019921">
    <property type="entry name" value="Lucif-like_OxRdtase_Rv2161c"/>
</dbReference>
<dbReference type="InterPro" id="IPR036661">
    <property type="entry name" value="Luciferase-like_sf"/>
</dbReference>
<dbReference type="GO" id="GO:0016705">
    <property type="term" value="F:oxidoreductase activity, acting on paired donors, with incorporation or reduction of molecular oxygen"/>
    <property type="evidence" value="ECO:0007669"/>
    <property type="project" value="InterPro"/>
</dbReference>
<sequence>MKIGFSLPQHGSQARQGAQVARFAAEIEKAGADSLWVGERLLAAVNPTIGYAGKDTIPDEFNAVLDPFLLLGVAAAVTERVRLGTNVLVAPLHRPAQLARSLTTLDVMSGGRLVPGFGIGWSPEEYEAAQVPFTHRGARLDETLDALEAIWTTDPASYEGTFVTVPAHRSELKPVQRPRPPIWLGAFNPAGLARIGQRGDGWLPVVPVPGPPGWGKQLLKLRALVDQAAEAAGRDPGAIGTIVRVNVAAGTDPALIADTIEQVAADTGFDDFFIDLMYVTDSVNGMFDTAAGLLDRLR</sequence>
<dbReference type="EC" id="1.-.-.-" evidence="3"/>
<dbReference type="PANTHER" id="PTHR43244:SF1">
    <property type="entry name" value="5,10-METHYLENETETRAHYDROMETHANOPTERIN REDUCTASE"/>
    <property type="match status" value="1"/>
</dbReference>
<dbReference type="EMBL" id="CP059399">
    <property type="protein sequence ID" value="QLY27958.1"/>
    <property type="molecule type" value="Genomic_DNA"/>
</dbReference>
<proteinExistence type="predicted"/>
<keyword evidence="4" id="KW-1185">Reference proteome</keyword>
<dbReference type="Gene3D" id="3.20.20.30">
    <property type="entry name" value="Luciferase-like domain"/>
    <property type="match status" value="1"/>
</dbReference>
<dbReference type="Pfam" id="PF00296">
    <property type="entry name" value="Bac_luciferase"/>
    <property type="match status" value="1"/>
</dbReference>
<dbReference type="Proteomes" id="UP000515512">
    <property type="component" value="Chromosome"/>
</dbReference>
<protein>
    <submittedName>
        <fullName evidence="3">TIGR03619 family F420-dependent LLM class oxidoreductase</fullName>
        <ecNumber evidence="3">1.-.-.-</ecNumber>
    </submittedName>
</protein>
<evidence type="ECO:0000259" key="2">
    <source>
        <dbReference type="Pfam" id="PF00296"/>
    </source>
</evidence>
<evidence type="ECO:0000256" key="1">
    <source>
        <dbReference type="ARBA" id="ARBA00023002"/>
    </source>
</evidence>